<evidence type="ECO:0000313" key="2">
    <source>
        <dbReference type="Proteomes" id="UP001054837"/>
    </source>
</evidence>
<dbReference type="EMBL" id="BPLQ01014215">
    <property type="protein sequence ID" value="GIY78227.1"/>
    <property type="molecule type" value="Genomic_DNA"/>
</dbReference>
<dbReference type="AlphaFoldDB" id="A0AAV4W6E7"/>
<reference evidence="1 2" key="1">
    <citation type="submission" date="2021-06" db="EMBL/GenBank/DDBJ databases">
        <title>Caerostris darwini draft genome.</title>
        <authorList>
            <person name="Kono N."/>
            <person name="Arakawa K."/>
        </authorList>
    </citation>
    <scope>NUCLEOTIDE SEQUENCE [LARGE SCALE GENOMIC DNA]</scope>
</reference>
<protein>
    <recommendedName>
        <fullName evidence="3">Transmembrane protein</fullName>
    </recommendedName>
</protein>
<evidence type="ECO:0000313" key="1">
    <source>
        <dbReference type="EMBL" id="GIY78227.1"/>
    </source>
</evidence>
<evidence type="ECO:0008006" key="3">
    <source>
        <dbReference type="Google" id="ProtNLM"/>
    </source>
</evidence>
<gene>
    <name evidence="1" type="ORF">CDAR_10901</name>
</gene>
<organism evidence="1 2">
    <name type="scientific">Caerostris darwini</name>
    <dbReference type="NCBI Taxonomy" id="1538125"/>
    <lineage>
        <taxon>Eukaryota</taxon>
        <taxon>Metazoa</taxon>
        <taxon>Ecdysozoa</taxon>
        <taxon>Arthropoda</taxon>
        <taxon>Chelicerata</taxon>
        <taxon>Arachnida</taxon>
        <taxon>Araneae</taxon>
        <taxon>Araneomorphae</taxon>
        <taxon>Entelegynae</taxon>
        <taxon>Araneoidea</taxon>
        <taxon>Araneidae</taxon>
        <taxon>Caerostris</taxon>
    </lineage>
</organism>
<keyword evidence="2" id="KW-1185">Reference proteome</keyword>
<name>A0AAV4W6E7_9ARAC</name>
<sequence>MRGEGQKKFRMCGNDRMSKRTTPVIAFGILKTRFPPLSLYRFSLLCYFFAEKRFFFGAALLLLLHLGDWDSWMKTREQKNRDFIAPARTSCVHLSPIWDV</sequence>
<dbReference type="Proteomes" id="UP001054837">
    <property type="component" value="Unassembled WGS sequence"/>
</dbReference>
<proteinExistence type="predicted"/>
<accession>A0AAV4W6E7</accession>
<comment type="caution">
    <text evidence="1">The sequence shown here is derived from an EMBL/GenBank/DDBJ whole genome shotgun (WGS) entry which is preliminary data.</text>
</comment>